<feature type="chain" id="PRO_5018300901" evidence="2">
    <location>
        <begin position="27"/>
        <end position="53"/>
    </location>
</feature>
<organism evidence="3 4">
    <name type="scientific">Saccharothrix texasensis</name>
    <dbReference type="NCBI Taxonomy" id="103734"/>
    <lineage>
        <taxon>Bacteria</taxon>
        <taxon>Bacillati</taxon>
        <taxon>Actinomycetota</taxon>
        <taxon>Actinomycetes</taxon>
        <taxon>Pseudonocardiales</taxon>
        <taxon>Pseudonocardiaceae</taxon>
        <taxon>Saccharothrix</taxon>
    </lineage>
</organism>
<evidence type="ECO:0000256" key="2">
    <source>
        <dbReference type="SAM" id="SignalP"/>
    </source>
</evidence>
<evidence type="ECO:0000256" key="1">
    <source>
        <dbReference type="SAM" id="MobiDB-lite"/>
    </source>
</evidence>
<feature type="region of interest" description="Disordered" evidence="1">
    <location>
        <begin position="34"/>
        <end position="53"/>
    </location>
</feature>
<feature type="compositionally biased region" description="Polar residues" evidence="1">
    <location>
        <begin position="37"/>
        <end position="47"/>
    </location>
</feature>
<gene>
    <name evidence="3" type="ORF">EDD40_3406</name>
</gene>
<evidence type="ECO:0000313" key="3">
    <source>
        <dbReference type="EMBL" id="ROP38067.1"/>
    </source>
</evidence>
<name>A0A3N1H6C3_9PSEU</name>
<dbReference type="Proteomes" id="UP000268727">
    <property type="component" value="Unassembled WGS sequence"/>
</dbReference>
<keyword evidence="4" id="KW-1185">Reference proteome</keyword>
<keyword evidence="2" id="KW-0732">Signal</keyword>
<proteinExistence type="predicted"/>
<dbReference type="AlphaFoldDB" id="A0A3N1H6C3"/>
<reference evidence="3 4" key="1">
    <citation type="submission" date="2018-11" db="EMBL/GenBank/DDBJ databases">
        <title>Sequencing the genomes of 1000 actinobacteria strains.</title>
        <authorList>
            <person name="Klenk H.-P."/>
        </authorList>
    </citation>
    <scope>NUCLEOTIDE SEQUENCE [LARGE SCALE GENOMIC DNA]</scope>
    <source>
        <strain evidence="3 4">DSM 44231</strain>
    </source>
</reference>
<comment type="caution">
    <text evidence="3">The sequence shown here is derived from an EMBL/GenBank/DDBJ whole genome shotgun (WGS) entry which is preliminary data.</text>
</comment>
<protein>
    <submittedName>
        <fullName evidence="3">Uncharacterized protein</fullName>
    </submittedName>
</protein>
<evidence type="ECO:0000313" key="4">
    <source>
        <dbReference type="Proteomes" id="UP000268727"/>
    </source>
</evidence>
<sequence>MRIVPAALVAAIAAALLALGAGPAAAEQVTPDLAVASSPSPAQFQTSEDNRDM</sequence>
<accession>A0A3N1H6C3</accession>
<dbReference type="EMBL" id="RJKM01000001">
    <property type="protein sequence ID" value="ROP38067.1"/>
    <property type="molecule type" value="Genomic_DNA"/>
</dbReference>
<dbReference type="RefSeq" id="WP_170185113.1">
    <property type="nucleotide sequence ID" value="NZ_RJKM01000001.1"/>
</dbReference>
<feature type="signal peptide" evidence="2">
    <location>
        <begin position="1"/>
        <end position="26"/>
    </location>
</feature>